<protein>
    <submittedName>
        <fullName evidence="2">Uncharacterized protein</fullName>
    </submittedName>
</protein>
<dbReference type="Pfam" id="PF25682">
    <property type="entry name" value="Phage_VG64"/>
    <property type="match status" value="1"/>
</dbReference>
<evidence type="ECO:0000313" key="3">
    <source>
        <dbReference type="Proteomes" id="UP000186705"/>
    </source>
</evidence>
<dbReference type="EMBL" id="MPKA01000068">
    <property type="protein sequence ID" value="OLU46100.1"/>
    <property type="molecule type" value="Genomic_DNA"/>
</dbReference>
<dbReference type="AlphaFoldDB" id="A0A1U7NLZ3"/>
<gene>
    <name evidence="2" type="ORF">BO225_07285</name>
</gene>
<proteinExistence type="predicted"/>
<dbReference type="InterPro" id="IPR058243">
    <property type="entry name" value="Phage_VG64"/>
</dbReference>
<feature type="chain" id="PRO_5012075357" evidence="1">
    <location>
        <begin position="25"/>
        <end position="78"/>
    </location>
</feature>
<sequence length="78" mass="8721">MKTIMKFITAVLMTAFLMAGIAGCTEVDKVRHNLSDEADNFNIQTVINLRTDTHIFEMEAAFVLNTSSRCKLEIPNGK</sequence>
<dbReference type="Proteomes" id="UP000186705">
    <property type="component" value="Unassembled WGS sequence"/>
</dbReference>
<reference evidence="2 3" key="1">
    <citation type="submission" date="2016-11" db="EMBL/GenBank/DDBJ databases">
        <title>Description of two novel members of the family Erysipelotrichaceae: Ileibacterium lipovorans gen. nov., sp. nov. and Dubosiella newyorkensis, gen. nov., sp. nov.</title>
        <authorList>
            <person name="Cox L.M."/>
            <person name="Sohn J."/>
            <person name="Tyrrell K.L."/>
            <person name="Citron D.M."/>
            <person name="Lawson P.A."/>
            <person name="Patel N.B."/>
            <person name="Iizumi T."/>
            <person name="Perez-Perez G.I."/>
            <person name="Goldstein E.J."/>
            <person name="Blaser M.J."/>
        </authorList>
    </citation>
    <scope>NUCLEOTIDE SEQUENCE [LARGE SCALE GENOMIC DNA]</scope>
    <source>
        <strain evidence="2 3">NYU-BL-A4</strain>
    </source>
</reference>
<comment type="caution">
    <text evidence="2">The sequence shown here is derived from an EMBL/GenBank/DDBJ whole genome shotgun (WGS) entry which is preliminary data.</text>
</comment>
<evidence type="ECO:0000313" key="2">
    <source>
        <dbReference type="EMBL" id="OLU46100.1"/>
    </source>
</evidence>
<dbReference type="PROSITE" id="PS51257">
    <property type="entry name" value="PROKAR_LIPOPROTEIN"/>
    <property type="match status" value="1"/>
</dbReference>
<evidence type="ECO:0000256" key="1">
    <source>
        <dbReference type="SAM" id="SignalP"/>
    </source>
</evidence>
<name>A0A1U7NLZ3_9FIRM</name>
<accession>A0A1U7NLZ3</accession>
<keyword evidence="1" id="KW-0732">Signal</keyword>
<dbReference type="RefSeq" id="WP_076341614.1">
    <property type="nucleotide sequence ID" value="NZ_CAMNTW010000076.1"/>
</dbReference>
<feature type="signal peptide" evidence="1">
    <location>
        <begin position="1"/>
        <end position="24"/>
    </location>
</feature>
<keyword evidence="3" id="KW-1185">Reference proteome</keyword>
<organism evidence="2 3">
    <name type="scientific">Dubosiella newyorkensis</name>
    <dbReference type="NCBI Taxonomy" id="1862672"/>
    <lineage>
        <taxon>Bacteria</taxon>
        <taxon>Bacillati</taxon>
        <taxon>Bacillota</taxon>
        <taxon>Erysipelotrichia</taxon>
        <taxon>Erysipelotrichales</taxon>
        <taxon>Erysipelotrichaceae</taxon>
        <taxon>Dubosiella</taxon>
    </lineage>
</organism>
<dbReference type="GeneID" id="78275741"/>